<protein>
    <submittedName>
        <fullName evidence="2">Uncharacterized protein</fullName>
    </submittedName>
</protein>
<feature type="transmembrane region" description="Helical" evidence="1">
    <location>
        <begin position="51"/>
        <end position="70"/>
    </location>
</feature>
<dbReference type="EMBL" id="JBHUGI010000027">
    <property type="protein sequence ID" value="MFD1928416.1"/>
    <property type="molecule type" value="Genomic_DNA"/>
</dbReference>
<keyword evidence="1" id="KW-1133">Transmembrane helix</keyword>
<evidence type="ECO:0000313" key="3">
    <source>
        <dbReference type="Proteomes" id="UP001597218"/>
    </source>
</evidence>
<reference evidence="3" key="1">
    <citation type="journal article" date="2019" name="Int. J. Syst. Evol. Microbiol.">
        <title>The Global Catalogue of Microorganisms (GCM) 10K type strain sequencing project: providing services to taxonomists for standard genome sequencing and annotation.</title>
        <authorList>
            <consortium name="The Broad Institute Genomics Platform"/>
            <consortium name="The Broad Institute Genome Sequencing Center for Infectious Disease"/>
            <person name="Wu L."/>
            <person name="Ma J."/>
        </authorList>
    </citation>
    <scope>NUCLEOTIDE SEQUENCE [LARGE SCALE GENOMIC DNA]</scope>
    <source>
        <strain evidence="3">CGMCC 4.7177</strain>
    </source>
</reference>
<evidence type="ECO:0000256" key="1">
    <source>
        <dbReference type="SAM" id="Phobius"/>
    </source>
</evidence>
<comment type="caution">
    <text evidence="2">The sequence shown here is derived from an EMBL/GenBank/DDBJ whole genome shotgun (WGS) entry which is preliminary data.</text>
</comment>
<accession>A0ABW4SH44</accession>
<dbReference type="RefSeq" id="WP_381537763.1">
    <property type="nucleotide sequence ID" value="NZ_JBHUGI010000027.1"/>
</dbReference>
<feature type="transmembrane region" description="Helical" evidence="1">
    <location>
        <begin position="27"/>
        <end position="44"/>
    </location>
</feature>
<organism evidence="2 3">
    <name type="scientific">Sporosarcina siberiensis</name>
    <dbReference type="NCBI Taxonomy" id="1365606"/>
    <lineage>
        <taxon>Bacteria</taxon>
        <taxon>Bacillati</taxon>
        <taxon>Bacillota</taxon>
        <taxon>Bacilli</taxon>
        <taxon>Bacillales</taxon>
        <taxon>Caryophanaceae</taxon>
        <taxon>Sporosarcina</taxon>
    </lineage>
</organism>
<keyword evidence="3" id="KW-1185">Reference proteome</keyword>
<dbReference type="Proteomes" id="UP001597218">
    <property type="component" value="Unassembled WGS sequence"/>
</dbReference>
<gene>
    <name evidence="2" type="ORF">ACFSFY_10170</name>
</gene>
<keyword evidence="1" id="KW-0812">Transmembrane</keyword>
<evidence type="ECO:0000313" key="2">
    <source>
        <dbReference type="EMBL" id="MFD1928416.1"/>
    </source>
</evidence>
<keyword evidence="1" id="KW-0472">Membrane</keyword>
<proteinExistence type="predicted"/>
<name>A0ABW4SH44_9BACL</name>
<sequence>MLLLWYASFIVFIATLGFGVINKSWILLLVSAITSTPIALYFIGAVNAWKYVGFTPIVLLILTLYLWFLGRKTEAL</sequence>